<evidence type="ECO:0000313" key="3">
    <source>
        <dbReference type="Proteomes" id="UP000288168"/>
    </source>
</evidence>
<dbReference type="EMBL" id="NKCI01000352">
    <property type="protein sequence ID" value="RSL42750.1"/>
    <property type="molecule type" value="Genomic_DNA"/>
</dbReference>
<protein>
    <submittedName>
        <fullName evidence="2">Uncharacterized protein</fullName>
    </submittedName>
</protein>
<feature type="region of interest" description="Disordered" evidence="1">
    <location>
        <begin position="1"/>
        <end position="50"/>
    </location>
</feature>
<gene>
    <name evidence="2" type="ORF">CEP54_015369</name>
</gene>
<sequence>MPRLPSAEASAGPARVGAFHDPASSKYRPAASNMSADMRRFPGHSSKLSPLTANRFSVAPRIQTFTNNAQNASQRSAK</sequence>
<evidence type="ECO:0000313" key="2">
    <source>
        <dbReference type="EMBL" id="RSL42750.1"/>
    </source>
</evidence>
<name>A0A428NPT0_9HYPO</name>
<keyword evidence="3" id="KW-1185">Reference proteome</keyword>
<organism evidence="2 3">
    <name type="scientific">Fusarium duplospermum</name>
    <dbReference type="NCBI Taxonomy" id="1325734"/>
    <lineage>
        <taxon>Eukaryota</taxon>
        <taxon>Fungi</taxon>
        <taxon>Dikarya</taxon>
        <taxon>Ascomycota</taxon>
        <taxon>Pezizomycotina</taxon>
        <taxon>Sordariomycetes</taxon>
        <taxon>Hypocreomycetidae</taxon>
        <taxon>Hypocreales</taxon>
        <taxon>Nectriaceae</taxon>
        <taxon>Fusarium</taxon>
        <taxon>Fusarium solani species complex</taxon>
    </lineage>
</organism>
<dbReference type="Proteomes" id="UP000288168">
    <property type="component" value="Unassembled WGS sequence"/>
</dbReference>
<dbReference type="AlphaFoldDB" id="A0A428NPT0"/>
<proteinExistence type="predicted"/>
<accession>A0A428NPT0</accession>
<evidence type="ECO:0000256" key="1">
    <source>
        <dbReference type="SAM" id="MobiDB-lite"/>
    </source>
</evidence>
<reference evidence="2 3" key="1">
    <citation type="submission" date="2017-06" db="EMBL/GenBank/DDBJ databases">
        <title>Comparative genomic analysis of Ambrosia Fusariam Clade fungi.</title>
        <authorList>
            <person name="Stajich J.E."/>
            <person name="Carrillo J."/>
            <person name="Kijimoto T."/>
            <person name="Eskalen A."/>
            <person name="O'Donnell K."/>
            <person name="Kasson M."/>
        </authorList>
    </citation>
    <scope>NUCLEOTIDE SEQUENCE [LARGE SCALE GENOMIC DNA]</scope>
    <source>
        <strain evidence="2 3">NRRL62584</strain>
    </source>
</reference>
<comment type="caution">
    <text evidence="2">The sequence shown here is derived from an EMBL/GenBank/DDBJ whole genome shotgun (WGS) entry which is preliminary data.</text>
</comment>